<proteinExistence type="predicted"/>
<evidence type="ECO:0000256" key="1">
    <source>
        <dbReference type="ARBA" id="ARBA00022801"/>
    </source>
</evidence>
<sequence length="323" mass="37090">MPKDNMNESMVPPDSDIDESFFGQRRFGATFSVKELERRGLDWQEAFDCVQDLGFNALRLGAYWSDIEPEHGVFDFEQLDSLLSKCEVANIQVLLTVGMKGPRWPEFHIPAWAQSDFDGEDISQDTQLAAQCLDYVEAVVNHVKGFKCIIAFQVENEPLDKAGEKRQIVGIDFVAKEANLIRSLDDKLRPIVVTAWCWSFKHDEDVKDALRYANVLGLDVYTKVRGDDTTGESRSGILPKHYKALANSRRREAWITECQAEPWNPSHFEKDDLEILLAKLHKGKFDNIFLWGFEKWLDSKLNKDDDEMWNAVKSAATDHFTHR</sequence>
<evidence type="ECO:0000313" key="5">
    <source>
        <dbReference type="Proteomes" id="UP001162640"/>
    </source>
</evidence>
<name>A0A9W7AUA1_9STRA</name>
<evidence type="ECO:0000259" key="3">
    <source>
        <dbReference type="Pfam" id="PF02449"/>
    </source>
</evidence>
<dbReference type="Proteomes" id="UP001162640">
    <property type="component" value="Unassembled WGS sequence"/>
</dbReference>
<evidence type="ECO:0000256" key="2">
    <source>
        <dbReference type="ARBA" id="ARBA00023295"/>
    </source>
</evidence>
<dbReference type="Gene3D" id="3.20.20.80">
    <property type="entry name" value="Glycosidases"/>
    <property type="match status" value="2"/>
</dbReference>
<dbReference type="InterPro" id="IPR013529">
    <property type="entry name" value="Glyco_hydro_42_N"/>
</dbReference>
<reference evidence="5" key="1">
    <citation type="journal article" date="2023" name="Commun. Biol.">
        <title>Genome analysis of Parmales, the sister group of diatoms, reveals the evolutionary specialization of diatoms from phago-mixotrophs to photoautotrophs.</title>
        <authorList>
            <person name="Ban H."/>
            <person name="Sato S."/>
            <person name="Yoshikawa S."/>
            <person name="Yamada K."/>
            <person name="Nakamura Y."/>
            <person name="Ichinomiya M."/>
            <person name="Sato N."/>
            <person name="Blanc-Mathieu R."/>
            <person name="Endo H."/>
            <person name="Kuwata A."/>
            <person name="Ogata H."/>
        </authorList>
    </citation>
    <scope>NUCLEOTIDE SEQUENCE [LARGE SCALE GENOMIC DNA]</scope>
</reference>
<keyword evidence="2" id="KW-0326">Glycosidase</keyword>
<dbReference type="AlphaFoldDB" id="A0A9W7AUA1"/>
<gene>
    <name evidence="4" type="ORF">TL16_g06691</name>
</gene>
<dbReference type="EMBL" id="BLQM01000205">
    <property type="protein sequence ID" value="GMH75233.1"/>
    <property type="molecule type" value="Genomic_DNA"/>
</dbReference>
<dbReference type="Pfam" id="PF02449">
    <property type="entry name" value="Glyco_hydro_42"/>
    <property type="match status" value="1"/>
</dbReference>
<accession>A0A9W7AUA1</accession>
<feature type="domain" description="Glycoside hydrolase family 42 N-terminal" evidence="3">
    <location>
        <begin position="42"/>
        <end position="158"/>
    </location>
</feature>
<keyword evidence="1" id="KW-0378">Hydrolase</keyword>
<dbReference type="SUPFAM" id="SSF51445">
    <property type="entry name" value="(Trans)glycosidases"/>
    <property type="match status" value="1"/>
</dbReference>
<organism evidence="4 5">
    <name type="scientific">Triparma laevis f. inornata</name>
    <dbReference type="NCBI Taxonomy" id="1714386"/>
    <lineage>
        <taxon>Eukaryota</taxon>
        <taxon>Sar</taxon>
        <taxon>Stramenopiles</taxon>
        <taxon>Ochrophyta</taxon>
        <taxon>Bolidophyceae</taxon>
        <taxon>Parmales</taxon>
        <taxon>Triparmaceae</taxon>
        <taxon>Triparma</taxon>
    </lineage>
</organism>
<dbReference type="InterPro" id="IPR017853">
    <property type="entry name" value="GH"/>
</dbReference>
<dbReference type="GO" id="GO:0005975">
    <property type="term" value="P:carbohydrate metabolic process"/>
    <property type="evidence" value="ECO:0007669"/>
    <property type="project" value="InterPro"/>
</dbReference>
<dbReference type="GO" id="GO:0009341">
    <property type="term" value="C:beta-galactosidase complex"/>
    <property type="evidence" value="ECO:0007669"/>
    <property type="project" value="InterPro"/>
</dbReference>
<evidence type="ECO:0000313" key="4">
    <source>
        <dbReference type="EMBL" id="GMH75233.1"/>
    </source>
</evidence>
<protein>
    <recommendedName>
        <fullName evidence="3">Glycoside hydrolase family 42 N-terminal domain-containing protein</fullName>
    </recommendedName>
</protein>
<comment type="caution">
    <text evidence="4">The sequence shown here is derived from an EMBL/GenBank/DDBJ whole genome shotgun (WGS) entry which is preliminary data.</text>
</comment>
<dbReference type="GO" id="GO:0004565">
    <property type="term" value="F:beta-galactosidase activity"/>
    <property type="evidence" value="ECO:0007669"/>
    <property type="project" value="InterPro"/>
</dbReference>